<evidence type="ECO:0000313" key="1">
    <source>
        <dbReference type="EMBL" id="UTV26477.1"/>
    </source>
</evidence>
<dbReference type="RefSeq" id="WP_255387688.1">
    <property type="nucleotide sequence ID" value="NZ_CP101508.1"/>
</dbReference>
<dbReference type="InterPro" id="IPR025409">
    <property type="entry name" value="DUF4303"/>
</dbReference>
<dbReference type="EMBL" id="CP101508">
    <property type="protein sequence ID" value="UTV26477.1"/>
    <property type="molecule type" value="Genomic_DNA"/>
</dbReference>
<keyword evidence="2" id="KW-1185">Reference proteome</keyword>
<gene>
    <name evidence="1" type="ORF">NNL38_08810</name>
</gene>
<dbReference type="Proteomes" id="UP001057998">
    <property type="component" value="Chromosome 1"/>
</dbReference>
<name>A0ABY5GBE1_9GAMM</name>
<proteinExistence type="predicted"/>
<sequence>MNSSVLKNELVNKIVDACKKHIEQTKIELADQVVFSYVIYCSSGCRNMGAALCTRNWLQLRNSRVSNPSEPAWYGEVNSAEWDHINEHYEFFYEVDNFINRLYEIFYDEELDDVDLDDLDDAGLWTFISNFFLDAVVKSFSVLKESGCFDSEVFEGDILTGIQFGDPDQHSVELIEQSSRKLNSDEWHRKVLQSCNLIRSNL</sequence>
<evidence type="ECO:0000313" key="2">
    <source>
        <dbReference type="Proteomes" id="UP001057998"/>
    </source>
</evidence>
<reference evidence="1" key="1">
    <citation type="submission" date="2022-07" db="EMBL/GenBank/DDBJ databases">
        <title>Genome sequencing of Photobacterium atrarenae GJH2-4.</title>
        <authorList>
            <person name="Park S.-J."/>
        </authorList>
    </citation>
    <scope>NUCLEOTIDE SEQUENCE</scope>
    <source>
        <strain evidence="1">GJH2-4</strain>
    </source>
</reference>
<protein>
    <submittedName>
        <fullName evidence="1">DUF4303 domain-containing protein</fullName>
    </submittedName>
</protein>
<accession>A0ABY5GBE1</accession>
<dbReference type="Pfam" id="PF14136">
    <property type="entry name" value="DUF4303"/>
    <property type="match status" value="1"/>
</dbReference>
<organism evidence="1 2">
    <name type="scientific">Photobacterium atrarenae</name>
    <dbReference type="NCBI Taxonomy" id="865757"/>
    <lineage>
        <taxon>Bacteria</taxon>
        <taxon>Pseudomonadati</taxon>
        <taxon>Pseudomonadota</taxon>
        <taxon>Gammaproteobacteria</taxon>
        <taxon>Vibrionales</taxon>
        <taxon>Vibrionaceae</taxon>
        <taxon>Photobacterium</taxon>
    </lineage>
</organism>